<reference evidence="1" key="1">
    <citation type="submission" date="2018-06" db="EMBL/GenBank/DDBJ databases">
        <authorList>
            <person name="Zhirakovskaya E."/>
        </authorList>
    </citation>
    <scope>NUCLEOTIDE SEQUENCE</scope>
</reference>
<sequence length="322" mass="35852">MGMEAVVGVTSRLILLFGGLLAMPVLYAGILAPDRVDAMYHSYSGGGVDVTGPSYLIRKGDGKRFSGTVNYYVDSISSASVDVVTQGSAYSEQRTQWSGSVDYLHADTTMTAAYANSSESDYKSDTYAFSISQSMFGDLTTVALGYSYGADTITSTVDDQFRDNADHKNFHVSLTQIVTKNWLLSLNYDLITDSGYLQSPYRSILVLNDPDNLSAGTNFNTAERYPSTRTSNAASASMLYYLPYRASLELSYRFFNDDWGISANTAKIGYTHPLWDRWIVDAGFRYYEQSSADFYADLFDRPDQQNFVARDKELSNFQNYTV</sequence>
<protein>
    <recommendedName>
        <fullName evidence="2">DUF3570 domain-containing protein</fullName>
    </recommendedName>
</protein>
<organism evidence="1">
    <name type="scientific">hydrothermal vent metagenome</name>
    <dbReference type="NCBI Taxonomy" id="652676"/>
    <lineage>
        <taxon>unclassified sequences</taxon>
        <taxon>metagenomes</taxon>
        <taxon>ecological metagenomes</taxon>
    </lineage>
</organism>
<feature type="non-terminal residue" evidence="1">
    <location>
        <position position="322"/>
    </location>
</feature>
<dbReference type="Pfam" id="PF12094">
    <property type="entry name" value="DUF3570"/>
    <property type="match status" value="2"/>
</dbReference>
<dbReference type="EMBL" id="UOFK01000149">
    <property type="protein sequence ID" value="VAW78320.1"/>
    <property type="molecule type" value="Genomic_DNA"/>
</dbReference>
<proteinExistence type="predicted"/>
<evidence type="ECO:0000313" key="1">
    <source>
        <dbReference type="EMBL" id="VAW78320.1"/>
    </source>
</evidence>
<name>A0A3B0YNR3_9ZZZZ</name>
<dbReference type="AlphaFoldDB" id="A0A3B0YNR3"/>
<gene>
    <name evidence="1" type="ORF">MNBD_GAMMA13-678</name>
</gene>
<accession>A0A3B0YNR3</accession>
<dbReference type="InterPro" id="IPR021953">
    <property type="entry name" value="DUF3570"/>
</dbReference>
<evidence type="ECO:0008006" key="2">
    <source>
        <dbReference type="Google" id="ProtNLM"/>
    </source>
</evidence>